<evidence type="ECO:0000256" key="12">
    <source>
        <dbReference type="SAM" id="SignalP"/>
    </source>
</evidence>
<evidence type="ECO:0000259" key="14">
    <source>
        <dbReference type="Pfam" id="PF07715"/>
    </source>
</evidence>
<evidence type="ECO:0000259" key="13">
    <source>
        <dbReference type="Pfam" id="PF00593"/>
    </source>
</evidence>
<comment type="subcellular location">
    <subcellularLocation>
        <location evidence="1 10">Cell outer membrane</location>
        <topology evidence="1 10">Multi-pass membrane protein</topology>
    </subcellularLocation>
</comment>
<evidence type="ECO:0000256" key="9">
    <source>
        <dbReference type="ARBA" id="ARBA00023237"/>
    </source>
</evidence>
<name>A0A212LV88_9FIRM</name>
<evidence type="ECO:0000256" key="4">
    <source>
        <dbReference type="ARBA" id="ARBA00022692"/>
    </source>
</evidence>
<dbReference type="InterPro" id="IPR036942">
    <property type="entry name" value="Beta-barrel_TonB_sf"/>
</dbReference>
<dbReference type="PANTHER" id="PTHR30069:SF29">
    <property type="entry name" value="HEMOGLOBIN AND HEMOGLOBIN-HAPTOGLOBIN-BINDING PROTEIN 1-RELATED"/>
    <property type="match status" value="1"/>
</dbReference>
<evidence type="ECO:0000256" key="11">
    <source>
        <dbReference type="RuleBase" id="RU003357"/>
    </source>
</evidence>
<keyword evidence="9 10" id="KW-0998">Cell outer membrane</keyword>
<feature type="domain" description="TonB-dependent receptor-like beta-barrel" evidence="13">
    <location>
        <begin position="275"/>
        <end position="608"/>
    </location>
</feature>
<dbReference type="PANTHER" id="PTHR30069">
    <property type="entry name" value="TONB-DEPENDENT OUTER MEMBRANE RECEPTOR"/>
    <property type="match status" value="1"/>
</dbReference>
<keyword evidence="6 11" id="KW-0798">TonB box</keyword>
<evidence type="ECO:0000256" key="8">
    <source>
        <dbReference type="ARBA" id="ARBA00023170"/>
    </source>
</evidence>
<evidence type="ECO:0000313" key="15">
    <source>
        <dbReference type="EMBL" id="SCM81432.1"/>
    </source>
</evidence>
<protein>
    <submittedName>
        <fullName evidence="15">Vitamin B12 transporter BtuB</fullName>
    </submittedName>
</protein>
<keyword evidence="4 10" id="KW-0812">Transmembrane</keyword>
<evidence type="ECO:0000256" key="6">
    <source>
        <dbReference type="ARBA" id="ARBA00023077"/>
    </source>
</evidence>
<keyword evidence="5 12" id="KW-0732">Signal</keyword>
<evidence type="ECO:0000256" key="3">
    <source>
        <dbReference type="ARBA" id="ARBA00022452"/>
    </source>
</evidence>
<dbReference type="Pfam" id="PF07715">
    <property type="entry name" value="Plug"/>
    <property type="match status" value="1"/>
</dbReference>
<dbReference type="InterPro" id="IPR037066">
    <property type="entry name" value="Plug_dom_sf"/>
</dbReference>
<gene>
    <name evidence="15" type="primary">btuB</name>
    <name evidence="15" type="ORF">KL86SPO_31611</name>
</gene>
<dbReference type="GO" id="GO:0015344">
    <property type="term" value="F:siderophore uptake transmembrane transporter activity"/>
    <property type="evidence" value="ECO:0007669"/>
    <property type="project" value="TreeGrafter"/>
</dbReference>
<dbReference type="Gene3D" id="2.170.130.10">
    <property type="entry name" value="TonB-dependent receptor, plug domain"/>
    <property type="match status" value="1"/>
</dbReference>
<evidence type="ECO:0000256" key="1">
    <source>
        <dbReference type="ARBA" id="ARBA00004571"/>
    </source>
</evidence>
<dbReference type="CDD" id="cd01347">
    <property type="entry name" value="ligand_gated_channel"/>
    <property type="match status" value="1"/>
</dbReference>
<proteinExistence type="inferred from homology"/>
<dbReference type="SUPFAM" id="SSF56935">
    <property type="entry name" value="Porins"/>
    <property type="match status" value="1"/>
</dbReference>
<feature type="chain" id="PRO_5013324413" evidence="12">
    <location>
        <begin position="26"/>
        <end position="640"/>
    </location>
</feature>
<reference evidence="15" key="1">
    <citation type="submission" date="2016-08" db="EMBL/GenBank/DDBJ databases">
        <authorList>
            <person name="Seilhamer J.J."/>
        </authorList>
    </citation>
    <scope>NUCLEOTIDE SEQUENCE</scope>
    <source>
        <strain evidence="15">86</strain>
    </source>
</reference>
<evidence type="ECO:0000256" key="10">
    <source>
        <dbReference type="PROSITE-ProRule" id="PRU01360"/>
    </source>
</evidence>
<organism evidence="15">
    <name type="scientific">uncultured Sporomusa sp</name>
    <dbReference type="NCBI Taxonomy" id="307249"/>
    <lineage>
        <taxon>Bacteria</taxon>
        <taxon>Bacillati</taxon>
        <taxon>Bacillota</taxon>
        <taxon>Negativicutes</taxon>
        <taxon>Selenomonadales</taxon>
        <taxon>Sporomusaceae</taxon>
        <taxon>Sporomusa</taxon>
        <taxon>environmental samples</taxon>
    </lineage>
</organism>
<comment type="similarity">
    <text evidence="10 11">Belongs to the TonB-dependent receptor family.</text>
</comment>
<feature type="signal peptide" evidence="12">
    <location>
        <begin position="1"/>
        <end position="25"/>
    </location>
</feature>
<dbReference type="Pfam" id="PF00593">
    <property type="entry name" value="TonB_dep_Rec_b-barrel"/>
    <property type="match status" value="1"/>
</dbReference>
<dbReference type="InterPro" id="IPR039426">
    <property type="entry name" value="TonB-dep_rcpt-like"/>
</dbReference>
<keyword evidence="7 10" id="KW-0472">Membrane</keyword>
<dbReference type="PROSITE" id="PS52016">
    <property type="entry name" value="TONB_DEPENDENT_REC_3"/>
    <property type="match status" value="1"/>
</dbReference>
<keyword evidence="8" id="KW-0675">Receptor</keyword>
<dbReference type="InterPro" id="IPR000531">
    <property type="entry name" value="Beta-barrel_TonB"/>
</dbReference>
<evidence type="ECO:0000256" key="7">
    <source>
        <dbReference type="ARBA" id="ARBA00023136"/>
    </source>
</evidence>
<dbReference type="GO" id="GO:0009279">
    <property type="term" value="C:cell outer membrane"/>
    <property type="evidence" value="ECO:0007669"/>
    <property type="project" value="UniProtKB-SubCell"/>
</dbReference>
<feature type="domain" description="TonB-dependent receptor plug" evidence="14">
    <location>
        <begin position="50"/>
        <end position="159"/>
    </location>
</feature>
<accession>A0A212LV88</accession>
<evidence type="ECO:0000256" key="5">
    <source>
        <dbReference type="ARBA" id="ARBA00022729"/>
    </source>
</evidence>
<dbReference type="Gene3D" id="2.40.170.20">
    <property type="entry name" value="TonB-dependent receptor, beta-barrel domain"/>
    <property type="match status" value="1"/>
</dbReference>
<dbReference type="InterPro" id="IPR012910">
    <property type="entry name" value="Plug_dom"/>
</dbReference>
<keyword evidence="3 10" id="KW-1134">Transmembrane beta strand</keyword>
<evidence type="ECO:0000256" key="2">
    <source>
        <dbReference type="ARBA" id="ARBA00022448"/>
    </source>
</evidence>
<keyword evidence="2 10" id="KW-0813">Transport</keyword>
<dbReference type="AlphaFoldDB" id="A0A212LV88"/>
<dbReference type="GO" id="GO:0044718">
    <property type="term" value="P:siderophore transmembrane transport"/>
    <property type="evidence" value="ECO:0007669"/>
    <property type="project" value="TreeGrafter"/>
</dbReference>
<dbReference type="RefSeq" id="WP_288184463.1">
    <property type="nucleotide sequence ID" value="NZ_LT608335.1"/>
</dbReference>
<dbReference type="EMBL" id="FMJE01000003">
    <property type="protein sequence ID" value="SCM81432.1"/>
    <property type="molecule type" value="Genomic_DNA"/>
</dbReference>
<sequence length="640" mass="70964">MDKVAGKVVAAILSGVLLLPLAAAAEETPQSEFALEEYVVTASRVPMKMSETAASVTVVTASQIEKGGFTRVAEILAQTNVSVDDIGAGATGVSAVTINGDDRVLVLVDGRKINREYFIGMGKTRVNLNQLPSVKNIERIEIVRGPASALYGSDAAGGVINIITRKAAADSTSISVQSGSWGQRNYTLTTEGKENGFGYRVTAERKRQDDFEYKDWKTGKVVTMPNSYFDQDALTLRLDKELGEGRSLSLYVEHLEGKAGYGLMPPGNVQHHPTAYETTLENNLDITYRWGQNGGDNVFKVYHNAADYDIHKGSDTNQPDKFLTSRTTGAEWQQTWQLGENYALLSGLEWRKVTIDAPTDGIYSKDLSNQAVFLENRWNLPGKWTVTAGMRYDDHNAFGGKSTARVTANKELNPNTNMYISWGQVYKAPNADELYGQSQAIGNPELRPETGDTVTLGLNTKFNDDSLLKFSVFSSRLKDAISYYPIDSSYMYWKFANLQEQKRQGLDISWTKQLSPAWNVTAGYAYAQIKNKDQGAADYYLDPKNNQPNGYRLMLQYDQDKWNAGLAVRGASGRDLSAYTASSYWVMDLTAGYQVNADLRAYAKVYNLTNRAYELRGEAGTRGVFPMAARHLYFGLERRL</sequence>